<organism evidence="2 3">
    <name type="scientific">Paramuricea clavata</name>
    <name type="common">Red gorgonian</name>
    <name type="synonym">Violescent sea-whip</name>
    <dbReference type="NCBI Taxonomy" id="317549"/>
    <lineage>
        <taxon>Eukaryota</taxon>
        <taxon>Metazoa</taxon>
        <taxon>Cnidaria</taxon>
        <taxon>Anthozoa</taxon>
        <taxon>Octocorallia</taxon>
        <taxon>Malacalcyonacea</taxon>
        <taxon>Plexauridae</taxon>
        <taxon>Paramuricea</taxon>
    </lineage>
</organism>
<feature type="compositionally biased region" description="Acidic residues" evidence="1">
    <location>
        <begin position="233"/>
        <end position="248"/>
    </location>
</feature>
<dbReference type="InterPro" id="IPR007914">
    <property type="entry name" value="UPF0193"/>
</dbReference>
<evidence type="ECO:0000313" key="3">
    <source>
        <dbReference type="Proteomes" id="UP001152795"/>
    </source>
</evidence>
<feature type="compositionally biased region" description="Gly residues" evidence="1">
    <location>
        <begin position="290"/>
        <end position="299"/>
    </location>
</feature>
<feature type="region of interest" description="Disordered" evidence="1">
    <location>
        <begin position="43"/>
        <end position="161"/>
    </location>
</feature>
<evidence type="ECO:0000256" key="1">
    <source>
        <dbReference type="SAM" id="MobiDB-lite"/>
    </source>
</evidence>
<name>A0A6S7IMW6_PARCT</name>
<dbReference type="OrthoDB" id="189770at2759"/>
<accession>A0A6S7IMW6</accession>
<evidence type="ECO:0000313" key="2">
    <source>
        <dbReference type="EMBL" id="CAB4019046.1"/>
    </source>
</evidence>
<dbReference type="Pfam" id="PF05250">
    <property type="entry name" value="UPF0193"/>
    <property type="match status" value="1"/>
</dbReference>
<feature type="compositionally biased region" description="Basic and acidic residues" evidence="1">
    <location>
        <begin position="96"/>
        <end position="106"/>
    </location>
</feature>
<proteinExistence type="predicted"/>
<protein>
    <submittedName>
        <fullName evidence="2">Uncharacterized protein</fullName>
    </submittedName>
</protein>
<feature type="compositionally biased region" description="Gly residues" evidence="1">
    <location>
        <begin position="249"/>
        <end position="260"/>
    </location>
</feature>
<feature type="region of interest" description="Disordered" evidence="1">
    <location>
        <begin position="1"/>
        <end position="23"/>
    </location>
</feature>
<reference evidence="2" key="1">
    <citation type="submission" date="2020-04" db="EMBL/GenBank/DDBJ databases">
        <authorList>
            <person name="Alioto T."/>
            <person name="Alioto T."/>
            <person name="Gomez Garrido J."/>
        </authorList>
    </citation>
    <scope>NUCLEOTIDE SEQUENCE</scope>
    <source>
        <strain evidence="2">A484AB</strain>
    </source>
</reference>
<keyword evidence="3" id="KW-1185">Reference proteome</keyword>
<dbReference type="AlphaFoldDB" id="A0A6S7IMW6"/>
<dbReference type="Proteomes" id="UP001152795">
    <property type="component" value="Unassembled WGS sequence"/>
</dbReference>
<sequence>MSSRPRQPVAKGGLWAPSRQPVSKGTQDLLKVMMQESKLTNFQQRQLSDRLKGGDSFPTDVNPTSSARKEARNTSSAKSAGKARDGRQLTGAGKRSQADIEKRVANDEEDPYRPPPGKYISEKDKRLLQNTMAYGEEGAAMIEETPRPRKPKREVKPEPEIDRFDEVVQLIEERKQFLDDMEKLGQGKKYRNIIAADISQGIRELELIDKKRSEDLNLALEKDTSTDGYNDGDGNDGDGNDGDGDCNDGDGGGNDGGGDGNDGDGNDGDGNDGDSNGGGGGGDDDDGNGGDDGGGGGDD</sequence>
<dbReference type="PANTHER" id="PTHR28348">
    <property type="entry name" value="UPF0193 PROTEIN EVG1"/>
    <property type="match status" value="1"/>
</dbReference>
<dbReference type="PANTHER" id="PTHR28348:SF1">
    <property type="entry name" value="UPF0193 PROTEIN EVG1"/>
    <property type="match status" value="1"/>
</dbReference>
<dbReference type="EMBL" id="CACRXK020010272">
    <property type="protein sequence ID" value="CAB4019046.1"/>
    <property type="molecule type" value="Genomic_DNA"/>
</dbReference>
<feature type="region of interest" description="Disordered" evidence="1">
    <location>
        <begin position="219"/>
        <end position="299"/>
    </location>
</feature>
<comment type="caution">
    <text evidence="2">The sequence shown here is derived from an EMBL/GenBank/DDBJ whole genome shotgun (WGS) entry which is preliminary data.</text>
</comment>
<gene>
    <name evidence="2" type="ORF">PACLA_8A042112</name>
</gene>
<feature type="compositionally biased region" description="Acidic residues" evidence="1">
    <location>
        <begin position="261"/>
        <end position="272"/>
    </location>
</feature>